<name>A0A699GT85_TANCI</name>
<organism evidence="1">
    <name type="scientific">Tanacetum cinerariifolium</name>
    <name type="common">Dalmatian daisy</name>
    <name type="synonym">Chrysanthemum cinerariifolium</name>
    <dbReference type="NCBI Taxonomy" id="118510"/>
    <lineage>
        <taxon>Eukaryota</taxon>
        <taxon>Viridiplantae</taxon>
        <taxon>Streptophyta</taxon>
        <taxon>Embryophyta</taxon>
        <taxon>Tracheophyta</taxon>
        <taxon>Spermatophyta</taxon>
        <taxon>Magnoliopsida</taxon>
        <taxon>eudicotyledons</taxon>
        <taxon>Gunneridae</taxon>
        <taxon>Pentapetalae</taxon>
        <taxon>asterids</taxon>
        <taxon>campanulids</taxon>
        <taxon>Asterales</taxon>
        <taxon>Asteraceae</taxon>
        <taxon>Asteroideae</taxon>
        <taxon>Anthemideae</taxon>
        <taxon>Anthemidinae</taxon>
        <taxon>Tanacetum</taxon>
    </lineage>
</organism>
<proteinExistence type="predicted"/>
<sequence length="180" mass="21535">MRIIPEEDIEIKAIPLVAKPPVIIEYKIVMERKISTYHITRADGSTRRYTSMINLLENINREDLETIWKIVKDKYGNTRPEEGYERVLWGDLKVMFEPDIESEVWRQLQGHGVTIWKLFSLCGVHFVRFKNLHIFLVVDKVYPLTPVIIKMMLERKLQADQWNEMCYQLLKLMMKQLRKQ</sequence>
<reference evidence="1" key="1">
    <citation type="journal article" date="2019" name="Sci. Rep.">
        <title>Draft genome of Tanacetum cinerariifolium, the natural source of mosquito coil.</title>
        <authorList>
            <person name="Yamashiro T."/>
            <person name="Shiraishi A."/>
            <person name="Satake H."/>
            <person name="Nakayama K."/>
        </authorList>
    </citation>
    <scope>NUCLEOTIDE SEQUENCE</scope>
</reference>
<accession>A0A699GT85</accession>
<evidence type="ECO:0000313" key="1">
    <source>
        <dbReference type="EMBL" id="GEW17496.1"/>
    </source>
</evidence>
<dbReference type="AlphaFoldDB" id="A0A699GT85"/>
<gene>
    <name evidence="1" type="ORF">Tci_189472</name>
</gene>
<evidence type="ECO:0008006" key="2">
    <source>
        <dbReference type="Google" id="ProtNLM"/>
    </source>
</evidence>
<protein>
    <recommendedName>
        <fullName evidence="2">Reverse transcriptase domain-containing protein</fullName>
    </recommendedName>
</protein>
<comment type="caution">
    <text evidence="1">The sequence shown here is derived from an EMBL/GenBank/DDBJ whole genome shotgun (WGS) entry which is preliminary data.</text>
</comment>
<dbReference type="EMBL" id="BKCJ010047931">
    <property type="protein sequence ID" value="GEW17496.1"/>
    <property type="molecule type" value="Genomic_DNA"/>
</dbReference>